<reference evidence="11 12" key="1">
    <citation type="journal article" date="2023" name="Sci. Data">
        <title>Genome assembly of the Korean intertidal mud-creeper Batillaria attramentaria.</title>
        <authorList>
            <person name="Patra A.K."/>
            <person name="Ho P.T."/>
            <person name="Jun S."/>
            <person name="Lee S.J."/>
            <person name="Kim Y."/>
            <person name="Won Y.J."/>
        </authorList>
    </citation>
    <scope>NUCLEOTIDE SEQUENCE [LARGE SCALE GENOMIC DNA]</scope>
    <source>
        <strain evidence="11">Wonlab-2016</strain>
    </source>
</reference>
<dbReference type="FunFam" id="3.30.260.10:FF:000025">
    <property type="entry name" value="Chaperonin containing TCP1 subunit 2"/>
    <property type="match status" value="1"/>
</dbReference>
<dbReference type="FunFam" id="3.50.7.10:FF:000002">
    <property type="entry name" value="T-complex protein 1 subunit beta"/>
    <property type="match status" value="1"/>
</dbReference>
<comment type="similarity">
    <text evidence="2 9">Belongs to the TCP-1 chaperonin family.</text>
</comment>
<evidence type="ECO:0000256" key="7">
    <source>
        <dbReference type="ARBA" id="ARBA00023186"/>
    </source>
</evidence>
<evidence type="ECO:0000256" key="1">
    <source>
        <dbReference type="ARBA" id="ARBA00004496"/>
    </source>
</evidence>
<keyword evidence="4" id="KW-0963">Cytoplasm</keyword>
<accession>A0ABD0KVL5</accession>
<evidence type="ECO:0000313" key="12">
    <source>
        <dbReference type="Proteomes" id="UP001519460"/>
    </source>
</evidence>
<dbReference type="InterPro" id="IPR012716">
    <property type="entry name" value="Chap_CCT_beta"/>
</dbReference>
<dbReference type="SUPFAM" id="SSF48592">
    <property type="entry name" value="GroEL equatorial domain-like"/>
    <property type="match status" value="1"/>
</dbReference>
<dbReference type="Gene3D" id="1.10.560.10">
    <property type="entry name" value="GroEL-like equatorial domain"/>
    <property type="match status" value="1"/>
</dbReference>
<feature type="region of interest" description="Disordered" evidence="10">
    <location>
        <begin position="35"/>
        <end position="59"/>
    </location>
</feature>
<evidence type="ECO:0000256" key="4">
    <source>
        <dbReference type="ARBA" id="ARBA00022490"/>
    </source>
</evidence>
<dbReference type="GO" id="GO:0005524">
    <property type="term" value="F:ATP binding"/>
    <property type="evidence" value="ECO:0007669"/>
    <property type="project" value="UniProtKB-KW"/>
</dbReference>
<sequence>GPSDAIRCHSYGVRLRGVRQCTECVPLPGPDYGPKSGASHASLISRTPPPSPPASAAAPPSCRLMEEGMIAQPVNCRCCPHALARLNVNWKLVEHSALLLLVTPVSLNPVQILRYGAEEEKAETARMSSFVGAIAIGDLVKSTLGPKGMDKILQGSSNNETIQVTNDGATILKAIGVDNPAAKVLVDISKVQDDEVGDGTTSVVVLACELLKEAENLVSQKLHPQTIVMGWRKAVDEARRALKDSARDNGKDSKKFREDLINIARTTLSSKILTQHKQYFAELAVDAVLRLKGSGNLDAIQIIKKLGGNLRDSYLDEGFLLDKKVGVNQPKRIEKAKILIANTPMDADKIKVFGSRVRVDAVSKVAELELAEKEKMKDKVEKIFKHGCNVFINRQLIYNYPEQLFADAGIMAIEHADFEGVERGEIVSTFDCPEKTKLGQCDLIEEVMVGEDKLLKFSGVALGEACTIVLRGATQQILDEADRSLHDALCVLSQTVKETRTVFGGGCSEMLMAEAVSKLAAKTPGKEAIAMEAFARSLRMLPTIIADNAGYDSADLIAKMRAAHSQGQHTIGLDMDKGEIGDVAALGITESFQVKRQVLLSGAEAAEMILRVDNIIRAAPRQRAPDDRCH</sequence>
<keyword evidence="6 9" id="KW-0067">ATP-binding</keyword>
<dbReference type="PRINTS" id="PR00304">
    <property type="entry name" value="TCOMPLEXTCP1"/>
</dbReference>
<dbReference type="GO" id="GO:0005832">
    <property type="term" value="C:chaperonin-containing T-complex"/>
    <property type="evidence" value="ECO:0007669"/>
    <property type="project" value="UniProtKB-ARBA"/>
</dbReference>
<dbReference type="Gene3D" id="3.50.7.10">
    <property type="entry name" value="GroEL"/>
    <property type="match status" value="1"/>
</dbReference>
<dbReference type="InterPro" id="IPR002423">
    <property type="entry name" value="Cpn60/GroEL/TCP-1"/>
</dbReference>
<dbReference type="CDD" id="cd03336">
    <property type="entry name" value="TCP1_beta"/>
    <property type="match status" value="1"/>
</dbReference>
<dbReference type="EMBL" id="JACVVK020000116">
    <property type="protein sequence ID" value="KAK7491318.1"/>
    <property type="molecule type" value="Genomic_DNA"/>
</dbReference>
<dbReference type="InterPro" id="IPR002194">
    <property type="entry name" value="Chaperonin_TCP-1_CS"/>
</dbReference>
<dbReference type="FunFam" id="1.10.560.10:FF:000045">
    <property type="entry name" value="T-complex protein 1 subunit eta"/>
    <property type="match status" value="1"/>
</dbReference>
<dbReference type="InterPro" id="IPR027409">
    <property type="entry name" value="GroEL-like_apical_dom_sf"/>
</dbReference>
<evidence type="ECO:0000256" key="6">
    <source>
        <dbReference type="ARBA" id="ARBA00022840"/>
    </source>
</evidence>
<evidence type="ECO:0000256" key="10">
    <source>
        <dbReference type="SAM" id="MobiDB-lite"/>
    </source>
</evidence>
<dbReference type="PROSITE" id="PS00995">
    <property type="entry name" value="TCP1_3"/>
    <property type="match status" value="1"/>
</dbReference>
<dbReference type="SUPFAM" id="SSF52029">
    <property type="entry name" value="GroEL apical domain-like"/>
    <property type="match status" value="1"/>
</dbReference>
<dbReference type="InterPro" id="IPR053374">
    <property type="entry name" value="TCP-1_chaperonin"/>
</dbReference>
<evidence type="ECO:0000313" key="11">
    <source>
        <dbReference type="EMBL" id="KAK7491318.1"/>
    </source>
</evidence>
<dbReference type="PANTHER" id="PTHR11353">
    <property type="entry name" value="CHAPERONIN"/>
    <property type="match status" value="1"/>
</dbReference>
<proteinExistence type="inferred from homology"/>
<dbReference type="InterPro" id="IPR027413">
    <property type="entry name" value="GROEL-like_equatorial_sf"/>
</dbReference>
<keyword evidence="7 9" id="KW-0143">Chaperone</keyword>
<keyword evidence="12" id="KW-1185">Reference proteome</keyword>
<dbReference type="Gene3D" id="3.30.260.10">
    <property type="entry name" value="TCP-1-like chaperonin intermediate domain"/>
    <property type="match status" value="1"/>
</dbReference>
<comment type="caution">
    <text evidence="11">The sequence shown here is derived from an EMBL/GenBank/DDBJ whole genome shotgun (WGS) entry which is preliminary data.</text>
</comment>
<dbReference type="NCBIfam" id="TIGR02341">
    <property type="entry name" value="chap_CCT_beta"/>
    <property type="match status" value="1"/>
</dbReference>
<comment type="subcellular location">
    <subcellularLocation>
        <location evidence="1">Cytoplasm</location>
    </subcellularLocation>
</comment>
<dbReference type="PROSITE" id="PS00750">
    <property type="entry name" value="TCP1_1"/>
    <property type="match status" value="1"/>
</dbReference>
<dbReference type="AlphaFoldDB" id="A0ABD0KVL5"/>
<dbReference type="Pfam" id="PF00118">
    <property type="entry name" value="Cpn60_TCP1"/>
    <property type="match status" value="1"/>
</dbReference>
<evidence type="ECO:0000256" key="3">
    <source>
        <dbReference type="ARBA" id="ARBA00018961"/>
    </source>
</evidence>
<protein>
    <recommendedName>
        <fullName evidence="3">T-complex protein 1 subunit beta</fullName>
    </recommendedName>
    <alternativeName>
        <fullName evidence="8">CCT-beta</fullName>
    </alternativeName>
</protein>
<dbReference type="PROSITE" id="PS00751">
    <property type="entry name" value="TCP1_2"/>
    <property type="match status" value="1"/>
</dbReference>
<gene>
    <name evidence="11" type="ORF">BaRGS_00017419</name>
</gene>
<evidence type="ECO:0000256" key="2">
    <source>
        <dbReference type="ARBA" id="ARBA00008020"/>
    </source>
</evidence>
<evidence type="ECO:0000256" key="8">
    <source>
        <dbReference type="ARBA" id="ARBA00033237"/>
    </source>
</evidence>
<feature type="non-terminal residue" evidence="11">
    <location>
        <position position="1"/>
    </location>
</feature>
<dbReference type="SUPFAM" id="SSF54849">
    <property type="entry name" value="GroEL-intermediate domain like"/>
    <property type="match status" value="1"/>
</dbReference>
<dbReference type="NCBIfam" id="NF041083">
    <property type="entry name" value="thermosome_beta"/>
    <property type="match status" value="1"/>
</dbReference>
<dbReference type="InterPro" id="IPR027410">
    <property type="entry name" value="TCP-1-like_intermed_sf"/>
</dbReference>
<name>A0ABD0KVL5_9CAEN</name>
<dbReference type="InterPro" id="IPR017998">
    <property type="entry name" value="Chaperone_TCP-1"/>
</dbReference>
<evidence type="ECO:0000256" key="5">
    <source>
        <dbReference type="ARBA" id="ARBA00022741"/>
    </source>
</evidence>
<keyword evidence="5 9" id="KW-0547">Nucleotide-binding</keyword>
<evidence type="ECO:0000256" key="9">
    <source>
        <dbReference type="RuleBase" id="RU004187"/>
    </source>
</evidence>
<dbReference type="FunFam" id="1.10.560.10:FF:000017">
    <property type="entry name" value="T-complex protein 1 subunit eta"/>
    <property type="match status" value="1"/>
</dbReference>
<organism evidence="11 12">
    <name type="scientific">Batillaria attramentaria</name>
    <dbReference type="NCBI Taxonomy" id="370345"/>
    <lineage>
        <taxon>Eukaryota</taxon>
        <taxon>Metazoa</taxon>
        <taxon>Spiralia</taxon>
        <taxon>Lophotrochozoa</taxon>
        <taxon>Mollusca</taxon>
        <taxon>Gastropoda</taxon>
        <taxon>Caenogastropoda</taxon>
        <taxon>Sorbeoconcha</taxon>
        <taxon>Cerithioidea</taxon>
        <taxon>Batillariidae</taxon>
        <taxon>Batillaria</taxon>
    </lineage>
</organism>
<dbReference type="Proteomes" id="UP001519460">
    <property type="component" value="Unassembled WGS sequence"/>
</dbReference>